<dbReference type="Proteomes" id="UP000076268">
    <property type="component" value="Unassembled WGS sequence"/>
</dbReference>
<dbReference type="PANTHER" id="PTHR37299">
    <property type="entry name" value="TRANSCRIPTIONAL REGULATOR-RELATED"/>
    <property type="match status" value="1"/>
</dbReference>
<reference evidence="4 5" key="1">
    <citation type="submission" date="2016-02" db="EMBL/GenBank/DDBJ databases">
        <title>Anaerosporomusa subterraneum gen. nov., sp. nov., a spore-forming obligate anaerobe isolated from saprolite.</title>
        <authorList>
            <person name="Choi J.K."/>
            <person name="Shah M."/>
            <person name="Yee N."/>
        </authorList>
    </citation>
    <scope>NUCLEOTIDE SEQUENCE [LARGE SCALE GENOMIC DNA]</scope>
    <source>
        <strain evidence="4 5">RU4</strain>
    </source>
</reference>
<evidence type="ECO:0008006" key="6">
    <source>
        <dbReference type="Google" id="ProtNLM"/>
    </source>
</evidence>
<comment type="caution">
    <text evidence="4">The sequence shown here is derived from an EMBL/GenBank/DDBJ whole genome shotgun (WGS) entry which is preliminary data.</text>
</comment>
<evidence type="ECO:0000259" key="3">
    <source>
        <dbReference type="PROSITE" id="PS50930"/>
    </source>
</evidence>
<evidence type="ECO:0000259" key="2">
    <source>
        <dbReference type="PROSITE" id="PS50110"/>
    </source>
</evidence>
<dbReference type="GO" id="GO:0003677">
    <property type="term" value="F:DNA binding"/>
    <property type="evidence" value="ECO:0007669"/>
    <property type="project" value="InterPro"/>
</dbReference>
<dbReference type="InterPro" id="IPR046947">
    <property type="entry name" value="LytR-like"/>
</dbReference>
<dbReference type="OrthoDB" id="9802383at2"/>
<protein>
    <recommendedName>
        <fullName evidence="6">Two-component system response regulator</fullName>
    </recommendedName>
</protein>
<dbReference type="PROSITE" id="PS50110">
    <property type="entry name" value="RESPONSE_REGULATORY"/>
    <property type="match status" value="1"/>
</dbReference>
<dbReference type="Pfam" id="PF04397">
    <property type="entry name" value="LytTR"/>
    <property type="match status" value="1"/>
</dbReference>
<dbReference type="GO" id="GO:0000156">
    <property type="term" value="F:phosphorelay response regulator activity"/>
    <property type="evidence" value="ECO:0007669"/>
    <property type="project" value="InterPro"/>
</dbReference>
<dbReference type="STRING" id="1794912.AXX12_10595"/>
<keyword evidence="1" id="KW-0597">Phosphoprotein</keyword>
<feature type="domain" description="Response regulatory" evidence="2">
    <location>
        <begin position="5"/>
        <end position="119"/>
    </location>
</feature>
<organism evidence="4 5">
    <name type="scientific">Anaerosporomusa subterranea</name>
    <dbReference type="NCBI Taxonomy" id="1794912"/>
    <lineage>
        <taxon>Bacteria</taxon>
        <taxon>Bacillati</taxon>
        <taxon>Bacillota</taxon>
        <taxon>Negativicutes</taxon>
        <taxon>Acetonemataceae</taxon>
        <taxon>Anaerosporomusa</taxon>
    </lineage>
</organism>
<dbReference type="PANTHER" id="PTHR37299:SF1">
    <property type="entry name" value="STAGE 0 SPORULATION PROTEIN A HOMOLOG"/>
    <property type="match status" value="1"/>
</dbReference>
<sequence length="246" mass="28127">MSKLRALIVDDELLICDELRCVLETIQDIEVQGIAYNAQDAARIVAAKQVDVVFLDIHMPGMSGLELAKKLSSAPRPPLIVFVTAYSDFAVDAFGVDAVDYILKPFDENDIARVLKKVRLWRQARSQPQAPRAYAAVRKLCVVAGDRLEVIDVSRIQLIQADDRQVFLRTVEGQTFGVRRRLHELEEMLDPKDFYRCHRNYIVNVNQIRQIANWFNRGYLLIMKDPPSEIPVGRVYASKLKEYLPV</sequence>
<dbReference type="InterPro" id="IPR001789">
    <property type="entry name" value="Sig_transdc_resp-reg_receiver"/>
</dbReference>
<dbReference type="Gene3D" id="2.20.25.10">
    <property type="match status" value="1"/>
</dbReference>
<evidence type="ECO:0000313" key="4">
    <source>
        <dbReference type="EMBL" id="KYZ75655.1"/>
    </source>
</evidence>
<proteinExistence type="predicted"/>
<dbReference type="SMART" id="SM00850">
    <property type="entry name" value="LytTR"/>
    <property type="match status" value="1"/>
</dbReference>
<feature type="modified residue" description="4-aspartylphosphate" evidence="1">
    <location>
        <position position="56"/>
    </location>
</feature>
<dbReference type="Gene3D" id="2.40.50.40">
    <property type="match status" value="1"/>
</dbReference>
<name>A0A154BP45_ANASB</name>
<dbReference type="PROSITE" id="PS50930">
    <property type="entry name" value="HTH_LYTTR"/>
    <property type="match status" value="1"/>
</dbReference>
<evidence type="ECO:0000313" key="5">
    <source>
        <dbReference type="Proteomes" id="UP000076268"/>
    </source>
</evidence>
<dbReference type="AlphaFoldDB" id="A0A154BP45"/>
<evidence type="ECO:0000256" key="1">
    <source>
        <dbReference type="PROSITE-ProRule" id="PRU00169"/>
    </source>
</evidence>
<dbReference type="Pfam" id="PF00072">
    <property type="entry name" value="Response_reg"/>
    <property type="match status" value="1"/>
</dbReference>
<dbReference type="RefSeq" id="WP_082816850.1">
    <property type="nucleotide sequence ID" value="NZ_LSGP01000020.1"/>
</dbReference>
<gene>
    <name evidence="4" type="ORF">AXX12_10595</name>
</gene>
<feature type="domain" description="HTH LytTR-type" evidence="3">
    <location>
        <begin position="145"/>
        <end position="246"/>
    </location>
</feature>
<dbReference type="InterPro" id="IPR007492">
    <property type="entry name" value="LytTR_DNA-bd_dom"/>
</dbReference>
<keyword evidence="5" id="KW-1185">Reference proteome</keyword>
<dbReference type="Gene3D" id="3.40.50.2300">
    <property type="match status" value="1"/>
</dbReference>
<dbReference type="EMBL" id="LSGP01000020">
    <property type="protein sequence ID" value="KYZ75655.1"/>
    <property type="molecule type" value="Genomic_DNA"/>
</dbReference>
<accession>A0A154BP45</accession>
<dbReference type="InterPro" id="IPR011006">
    <property type="entry name" value="CheY-like_superfamily"/>
</dbReference>
<dbReference type="SUPFAM" id="SSF52172">
    <property type="entry name" value="CheY-like"/>
    <property type="match status" value="1"/>
</dbReference>
<dbReference type="SMART" id="SM00448">
    <property type="entry name" value="REC"/>
    <property type="match status" value="1"/>
</dbReference>